<dbReference type="AlphaFoldDB" id="A0AAV2GJ06"/>
<proteinExistence type="predicted"/>
<sequence length="86" mass="9921">MEDAIETDLLKAADAARAALSDEYKVTDEAKYNKLLRDTVEAIRRWFRRERPEVVWDPNTIWDAVEYWSDDDINSEHVAIPTAAAP</sequence>
<dbReference type="EMBL" id="OZ034822">
    <property type="protein sequence ID" value="CAL1410718.1"/>
    <property type="molecule type" value="Genomic_DNA"/>
</dbReference>
<dbReference type="Proteomes" id="UP001497516">
    <property type="component" value="Chromosome 9"/>
</dbReference>
<reference evidence="1 2" key="1">
    <citation type="submission" date="2024-04" db="EMBL/GenBank/DDBJ databases">
        <authorList>
            <person name="Fracassetti M."/>
        </authorList>
    </citation>
    <scope>NUCLEOTIDE SEQUENCE [LARGE SCALE GENOMIC DNA]</scope>
</reference>
<name>A0AAV2GJ06_9ROSI</name>
<gene>
    <name evidence="1" type="ORF">LTRI10_LOCUS50116</name>
</gene>
<keyword evidence="2" id="KW-1185">Reference proteome</keyword>
<accession>A0AAV2GJ06</accession>
<evidence type="ECO:0000313" key="1">
    <source>
        <dbReference type="EMBL" id="CAL1410718.1"/>
    </source>
</evidence>
<evidence type="ECO:0000313" key="2">
    <source>
        <dbReference type="Proteomes" id="UP001497516"/>
    </source>
</evidence>
<organism evidence="1 2">
    <name type="scientific">Linum trigynum</name>
    <dbReference type="NCBI Taxonomy" id="586398"/>
    <lineage>
        <taxon>Eukaryota</taxon>
        <taxon>Viridiplantae</taxon>
        <taxon>Streptophyta</taxon>
        <taxon>Embryophyta</taxon>
        <taxon>Tracheophyta</taxon>
        <taxon>Spermatophyta</taxon>
        <taxon>Magnoliopsida</taxon>
        <taxon>eudicotyledons</taxon>
        <taxon>Gunneridae</taxon>
        <taxon>Pentapetalae</taxon>
        <taxon>rosids</taxon>
        <taxon>fabids</taxon>
        <taxon>Malpighiales</taxon>
        <taxon>Linaceae</taxon>
        <taxon>Linum</taxon>
    </lineage>
</organism>
<protein>
    <submittedName>
        <fullName evidence="1">Uncharacterized protein</fullName>
    </submittedName>
</protein>